<evidence type="ECO:0000256" key="3">
    <source>
        <dbReference type="ARBA" id="ARBA00022723"/>
    </source>
</evidence>
<feature type="binding site" evidence="5">
    <location>
        <position position="278"/>
    </location>
    <ligand>
        <name>a divalent metal cation</name>
        <dbReference type="ChEBI" id="CHEBI:60240"/>
        <label>2</label>
        <note>catalytic</note>
    </ligand>
</feature>
<dbReference type="RefSeq" id="XP_032833473.1">
    <property type="nucleotide sequence ID" value="XM_032977582.1"/>
</dbReference>
<feature type="binding site" evidence="5">
    <location>
        <position position="309"/>
    </location>
    <ligand>
        <name>a divalent metal cation</name>
        <dbReference type="ChEBI" id="CHEBI:60240"/>
        <label>2</label>
        <note>catalytic</note>
    </ligand>
</feature>
<name>A0AAJ7UE01_PETMA</name>
<feature type="binding site" evidence="5">
    <location>
        <position position="183"/>
    </location>
    <ligand>
        <name>a divalent metal cation</name>
        <dbReference type="ChEBI" id="CHEBI:60240"/>
        <label>2</label>
        <note>catalytic</note>
    </ligand>
</feature>
<dbReference type="KEGG" id="pmrn:116956122"/>
<dbReference type="AlphaFoldDB" id="A0AAJ7UE01"/>
<protein>
    <recommendedName>
        <fullName evidence="6">Methionine aminopeptidase</fullName>
        <ecNumber evidence="6">3.4.11.18</ecNumber>
    </recommendedName>
</protein>
<evidence type="ECO:0000313" key="9">
    <source>
        <dbReference type="RefSeq" id="XP_032833473.1"/>
    </source>
</evidence>
<dbReference type="GO" id="GO:0004239">
    <property type="term" value="F:initiator methionyl aminopeptidase activity"/>
    <property type="evidence" value="ECO:0007669"/>
    <property type="project" value="UniProtKB-UniRule"/>
</dbReference>
<dbReference type="RefSeq" id="XP_032833475.1">
    <property type="nucleotide sequence ID" value="XM_032977584.1"/>
</dbReference>
<gene>
    <name evidence="9 10" type="primary">METAP1D</name>
</gene>
<evidence type="ECO:0000256" key="2">
    <source>
        <dbReference type="ARBA" id="ARBA00022670"/>
    </source>
</evidence>
<evidence type="ECO:0000256" key="1">
    <source>
        <dbReference type="ARBA" id="ARBA00022438"/>
    </source>
</evidence>
<dbReference type="NCBIfam" id="TIGR00500">
    <property type="entry name" value="met_pdase_I"/>
    <property type="match status" value="1"/>
</dbReference>
<dbReference type="InterPro" id="IPR036005">
    <property type="entry name" value="Creatinase/aminopeptidase-like"/>
</dbReference>
<evidence type="ECO:0000256" key="5">
    <source>
        <dbReference type="HAMAP-Rule" id="MF_03174"/>
    </source>
</evidence>
<dbReference type="SUPFAM" id="SSF55920">
    <property type="entry name" value="Creatinase/aminopeptidase"/>
    <property type="match status" value="1"/>
</dbReference>
<comment type="cofactor">
    <cofactor evidence="5">
        <name>Co(2+)</name>
        <dbReference type="ChEBI" id="CHEBI:48828"/>
    </cofactor>
    <cofactor evidence="5">
        <name>Zn(2+)</name>
        <dbReference type="ChEBI" id="CHEBI:29105"/>
    </cofactor>
    <cofactor evidence="5">
        <name>Mn(2+)</name>
        <dbReference type="ChEBI" id="CHEBI:29035"/>
    </cofactor>
    <cofactor evidence="5">
        <name>Fe(2+)</name>
        <dbReference type="ChEBI" id="CHEBI:29033"/>
    </cofactor>
    <text evidence="5">Binds 2 divalent metal cations per subunit. Has a high-affinity and a low affinity metal-binding site. The true nature of the physiological cofactor is under debate. The enzyme is active with cobalt, zinc, manganese or divalent iron ions. Most likely, methionine aminopeptidases function as mononuclear Fe(2+)-metalloproteases under physiological conditions, and the catalytically relevant metal-binding site has been assigned to the histidine-containing high-affinity site.</text>
</comment>
<feature type="binding site" evidence="5">
    <location>
        <position position="172"/>
    </location>
    <ligand>
        <name>a divalent metal cation</name>
        <dbReference type="ChEBI" id="CHEBI:60240"/>
        <label>1</label>
    </ligand>
</feature>
<keyword evidence="1 5" id="KW-0031">Aminopeptidase</keyword>
<dbReference type="GO" id="GO:0046872">
    <property type="term" value="F:metal ion binding"/>
    <property type="evidence" value="ECO:0007669"/>
    <property type="project" value="UniProtKB-UniRule"/>
</dbReference>
<proteinExistence type="inferred from homology"/>
<evidence type="ECO:0000256" key="6">
    <source>
        <dbReference type="RuleBase" id="RU003653"/>
    </source>
</evidence>
<feature type="binding site" evidence="5">
    <location>
        <position position="309"/>
    </location>
    <ligand>
        <name>a divalent metal cation</name>
        <dbReference type="ChEBI" id="CHEBI:60240"/>
        <label>1</label>
    </ligand>
</feature>
<dbReference type="GeneID" id="116956122"/>
<dbReference type="InterPro" id="IPR001714">
    <property type="entry name" value="Pept_M24_MAP"/>
</dbReference>
<dbReference type="GO" id="GO:0006508">
    <property type="term" value="P:proteolysis"/>
    <property type="evidence" value="ECO:0007669"/>
    <property type="project" value="UniProtKB-KW"/>
</dbReference>
<dbReference type="GO" id="GO:0070006">
    <property type="term" value="F:metalloaminopeptidase activity"/>
    <property type="evidence" value="ECO:0007669"/>
    <property type="project" value="UniProtKB-UniRule"/>
</dbReference>
<keyword evidence="2 5" id="KW-0645">Protease</keyword>
<accession>A0AAJ7UE01</accession>
<evidence type="ECO:0000259" key="7">
    <source>
        <dbReference type="Pfam" id="PF00557"/>
    </source>
</evidence>
<feature type="domain" description="Peptidase M24" evidence="7">
    <location>
        <begin position="90"/>
        <end position="315"/>
    </location>
</feature>
<comment type="similarity">
    <text evidence="5">Belongs to the peptidase M24A family. Methionine aminopeptidase type 1 subfamily.</text>
</comment>
<feature type="binding site" evidence="5">
    <location>
        <position position="253"/>
    </location>
    <ligand>
        <name>substrate</name>
    </ligand>
</feature>
<dbReference type="PROSITE" id="PS00680">
    <property type="entry name" value="MAP_1"/>
    <property type="match status" value="1"/>
</dbReference>
<dbReference type="Pfam" id="PF00557">
    <property type="entry name" value="Peptidase_M24"/>
    <property type="match status" value="1"/>
</dbReference>
<feature type="binding site" evidence="5">
    <location>
        <position position="246"/>
    </location>
    <ligand>
        <name>a divalent metal cation</name>
        <dbReference type="ChEBI" id="CHEBI:60240"/>
        <label>2</label>
        <note>catalytic</note>
    </ligand>
</feature>
<comment type="function">
    <text evidence="6">Cotranslationally removes the N-terminal methionine from nascent proteins. The N-terminal methionine is often cleaved when the second residue in the primary sequence is small and uncharged (Met-Ala-, Cys, Gly, Pro, Ser, Thr, or Val).</text>
</comment>
<keyword evidence="4 5" id="KW-0378">Hydrolase</keyword>
<feature type="binding site" evidence="5">
    <location>
        <position position="183"/>
    </location>
    <ligand>
        <name>a divalent metal cation</name>
        <dbReference type="ChEBI" id="CHEBI:60240"/>
        <label>1</label>
    </ligand>
</feature>
<evidence type="ECO:0000313" key="8">
    <source>
        <dbReference type="Proteomes" id="UP001318040"/>
    </source>
</evidence>
<dbReference type="HAMAP" id="MF_01974">
    <property type="entry name" value="MetAP_1"/>
    <property type="match status" value="1"/>
</dbReference>
<keyword evidence="3 5" id="KW-0479">Metal-binding</keyword>
<reference evidence="9 10" key="1">
    <citation type="submission" date="2025-04" db="UniProtKB">
        <authorList>
            <consortium name="RefSeq"/>
        </authorList>
    </citation>
    <scope>IDENTIFICATION</scope>
    <source>
        <tissue evidence="9 10">Sperm</tissue>
    </source>
</reference>
<dbReference type="PANTHER" id="PTHR43330">
    <property type="entry name" value="METHIONINE AMINOPEPTIDASE"/>
    <property type="match status" value="1"/>
</dbReference>
<evidence type="ECO:0000256" key="4">
    <source>
        <dbReference type="ARBA" id="ARBA00022801"/>
    </source>
</evidence>
<feature type="binding site" evidence="5">
    <location>
        <position position="155"/>
    </location>
    <ligand>
        <name>substrate</name>
    </ligand>
</feature>
<dbReference type="InterPro" id="IPR000994">
    <property type="entry name" value="Pept_M24"/>
</dbReference>
<dbReference type="PANTHER" id="PTHR43330:SF8">
    <property type="entry name" value="METHIONINE AMINOPEPTIDASE 1D, MITOCHONDRIAL"/>
    <property type="match status" value="1"/>
</dbReference>
<dbReference type="InterPro" id="IPR002467">
    <property type="entry name" value="Pept_M24A_MAP1"/>
</dbReference>
<dbReference type="Gene3D" id="3.90.230.10">
    <property type="entry name" value="Creatinase/methionine aminopeptidase superfamily"/>
    <property type="match status" value="1"/>
</dbReference>
<organism evidence="8 10">
    <name type="scientific">Petromyzon marinus</name>
    <name type="common">Sea lamprey</name>
    <dbReference type="NCBI Taxonomy" id="7757"/>
    <lineage>
        <taxon>Eukaryota</taxon>
        <taxon>Metazoa</taxon>
        <taxon>Chordata</taxon>
        <taxon>Craniata</taxon>
        <taxon>Vertebrata</taxon>
        <taxon>Cyclostomata</taxon>
        <taxon>Hyperoartia</taxon>
        <taxon>Petromyzontiformes</taxon>
        <taxon>Petromyzontidae</taxon>
        <taxon>Petromyzon</taxon>
    </lineage>
</organism>
<dbReference type="PRINTS" id="PR00599">
    <property type="entry name" value="MAPEPTIDASE"/>
</dbReference>
<keyword evidence="8" id="KW-1185">Reference proteome</keyword>
<sequence>MMALNASRAAVSALRGGRRPPLRLPPRTQLRSVFGGGLWRRRAYAVVEPALVGPAHDVPEHIERPDYVLSGAVPEWGDYIELKGPEELAGVRAACQLARHILLHAASRIQVGTTTEEIDGVAHREAVAHGAYPSPLGYRGFPKSVCTSVNNVACHGIPDSRPLQNGDIVNVDVTVYHEGFHGDTSETVLVGDVDAAGRRLVEAARRCRDAAIAACGPGQPLCVIGNTISRLARDGGFSVCPYFVGHGIGSYFHGHPEVWHHENDVDLLMEEGMVFTIEPILMEGSPEVRTLADGWTVVTLDHSRSAQAEHTVAITSSGVETLTRAPHEME</sequence>
<comment type="catalytic activity">
    <reaction evidence="5 6">
        <text>Release of N-terminal amino acids, preferentially methionine, from peptides and arylamides.</text>
        <dbReference type="EC" id="3.4.11.18"/>
    </reaction>
</comment>
<dbReference type="EC" id="3.4.11.18" evidence="6"/>
<dbReference type="Proteomes" id="UP001318040">
    <property type="component" value="Chromosome 63"/>
</dbReference>
<dbReference type="CTD" id="254042"/>
<evidence type="ECO:0000313" key="10">
    <source>
        <dbReference type="RefSeq" id="XP_032833475.1"/>
    </source>
</evidence>
<dbReference type="CDD" id="cd01086">
    <property type="entry name" value="MetAP1"/>
    <property type="match status" value="1"/>
</dbReference>